<sequence>MPMLRFKPFVVFAALIASAYAWQVQFYIVPDVGPGDPIFFGGGTTMSGGASDVGTCFEGPPFGSGVMSFAVSRIPRPNMSHFSCTTVGCQSFVGVVTEPYPVGCHNGEVCVIKSGRRIRQKHFMCFLHKETRLCNRYPILMTNK</sequence>
<reference evidence="2" key="1">
    <citation type="submission" date="2023-03" db="EMBL/GenBank/DDBJ databases">
        <title>Massive genome expansion in bonnet fungi (Mycena s.s.) driven by repeated elements and novel gene families across ecological guilds.</title>
        <authorList>
            <consortium name="Lawrence Berkeley National Laboratory"/>
            <person name="Harder C.B."/>
            <person name="Miyauchi S."/>
            <person name="Viragh M."/>
            <person name="Kuo A."/>
            <person name="Thoen E."/>
            <person name="Andreopoulos B."/>
            <person name="Lu D."/>
            <person name="Skrede I."/>
            <person name="Drula E."/>
            <person name="Henrissat B."/>
            <person name="Morin E."/>
            <person name="Kohler A."/>
            <person name="Barry K."/>
            <person name="LaButti K."/>
            <person name="Morin E."/>
            <person name="Salamov A."/>
            <person name="Lipzen A."/>
            <person name="Mereny Z."/>
            <person name="Hegedus B."/>
            <person name="Baldrian P."/>
            <person name="Stursova M."/>
            <person name="Weitz H."/>
            <person name="Taylor A."/>
            <person name="Grigoriev I.V."/>
            <person name="Nagy L.G."/>
            <person name="Martin F."/>
            <person name="Kauserud H."/>
        </authorList>
    </citation>
    <scope>NUCLEOTIDE SEQUENCE</scope>
    <source>
        <strain evidence="2">CBHHK002</strain>
    </source>
</reference>
<proteinExistence type="predicted"/>
<dbReference type="Proteomes" id="UP001218218">
    <property type="component" value="Unassembled WGS sequence"/>
</dbReference>
<keyword evidence="3" id="KW-1185">Reference proteome</keyword>
<keyword evidence="1" id="KW-0732">Signal</keyword>
<dbReference type="EMBL" id="JARIHO010000008">
    <property type="protein sequence ID" value="KAJ7356482.1"/>
    <property type="molecule type" value="Genomic_DNA"/>
</dbReference>
<gene>
    <name evidence="2" type="ORF">DFH08DRAFT_802524</name>
</gene>
<feature type="signal peptide" evidence="1">
    <location>
        <begin position="1"/>
        <end position="21"/>
    </location>
</feature>
<comment type="caution">
    <text evidence="2">The sequence shown here is derived from an EMBL/GenBank/DDBJ whole genome shotgun (WGS) entry which is preliminary data.</text>
</comment>
<evidence type="ECO:0000313" key="2">
    <source>
        <dbReference type="EMBL" id="KAJ7356482.1"/>
    </source>
</evidence>
<protein>
    <submittedName>
        <fullName evidence="2">Uncharacterized protein</fullName>
    </submittedName>
</protein>
<evidence type="ECO:0000256" key="1">
    <source>
        <dbReference type="SAM" id="SignalP"/>
    </source>
</evidence>
<organism evidence="2 3">
    <name type="scientific">Mycena albidolilacea</name>
    <dbReference type="NCBI Taxonomy" id="1033008"/>
    <lineage>
        <taxon>Eukaryota</taxon>
        <taxon>Fungi</taxon>
        <taxon>Dikarya</taxon>
        <taxon>Basidiomycota</taxon>
        <taxon>Agaricomycotina</taxon>
        <taxon>Agaricomycetes</taxon>
        <taxon>Agaricomycetidae</taxon>
        <taxon>Agaricales</taxon>
        <taxon>Marasmiineae</taxon>
        <taxon>Mycenaceae</taxon>
        <taxon>Mycena</taxon>
    </lineage>
</organism>
<name>A0AAD7AE78_9AGAR</name>
<accession>A0AAD7AE78</accession>
<dbReference type="AlphaFoldDB" id="A0AAD7AE78"/>
<feature type="chain" id="PRO_5042034654" evidence="1">
    <location>
        <begin position="22"/>
        <end position="144"/>
    </location>
</feature>
<evidence type="ECO:0000313" key="3">
    <source>
        <dbReference type="Proteomes" id="UP001218218"/>
    </source>
</evidence>